<comment type="caution">
    <text evidence="2">The sequence shown here is derived from an EMBL/GenBank/DDBJ whole genome shotgun (WGS) entry which is preliminary data.</text>
</comment>
<feature type="region of interest" description="Disordered" evidence="1">
    <location>
        <begin position="17"/>
        <end position="40"/>
    </location>
</feature>
<evidence type="ECO:0000256" key="1">
    <source>
        <dbReference type="SAM" id="MobiDB-lite"/>
    </source>
</evidence>
<organism evidence="2 3">
    <name type="scientific">Blepharisma stoltei</name>
    <dbReference type="NCBI Taxonomy" id="1481888"/>
    <lineage>
        <taxon>Eukaryota</taxon>
        <taxon>Sar</taxon>
        <taxon>Alveolata</taxon>
        <taxon>Ciliophora</taxon>
        <taxon>Postciliodesmatophora</taxon>
        <taxon>Heterotrichea</taxon>
        <taxon>Heterotrichida</taxon>
        <taxon>Blepharismidae</taxon>
        <taxon>Blepharisma</taxon>
    </lineage>
</organism>
<gene>
    <name evidence="2" type="ORF">BSTOLATCC_MIC27515</name>
</gene>
<dbReference type="AlphaFoldDB" id="A0AAU9JGW5"/>
<proteinExistence type="predicted"/>
<feature type="region of interest" description="Disordered" evidence="1">
    <location>
        <begin position="77"/>
        <end position="107"/>
    </location>
</feature>
<evidence type="ECO:0000313" key="3">
    <source>
        <dbReference type="Proteomes" id="UP001162131"/>
    </source>
</evidence>
<reference evidence="2" key="1">
    <citation type="submission" date="2021-09" db="EMBL/GenBank/DDBJ databases">
        <authorList>
            <consortium name="AG Swart"/>
            <person name="Singh M."/>
            <person name="Singh A."/>
            <person name="Seah K."/>
            <person name="Emmerich C."/>
        </authorList>
    </citation>
    <scope>NUCLEOTIDE SEQUENCE</scope>
    <source>
        <strain evidence="2">ATCC30299</strain>
    </source>
</reference>
<dbReference type="Proteomes" id="UP001162131">
    <property type="component" value="Unassembled WGS sequence"/>
</dbReference>
<feature type="compositionally biased region" description="Basic and acidic residues" evidence="1">
    <location>
        <begin position="85"/>
        <end position="106"/>
    </location>
</feature>
<evidence type="ECO:0000313" key="2">
    <source>
        <dbReference type="EMBL" id="CAG9320939.1"/>
    </source>
</evidence>
<accession>A0AAU9JGW5</accession>
<sequence length="235" mass="26734">MKSLRIRQIQHVRSKSSLGFVSSSNKNNSRTLSPGNNAISSPKTLRIEIHKLTTKLPVKPEPRGELEIKITLPEVNIQASPKRGTQKDSETQIKEGTHNYKDEKNSKTASQLEIRKLNFDLIYPMERSISNSYIPNIRVGKFYFRSKSSTKSRGKSISNIHMSEKSRKISIKNNKRSKTFAEYVAGLQQGSTTCLPSHPDTAAKKNLKYKLMDEIERSISSSSSQRSFMWNFKPK</sequence>
<name>A0AAU9JGW5_9CILI</name>
<keyword evidence="3" id="KW-1185">Reference proteome</keyword>
<protein>
    <submittedName>
        <fullName evidence="2">Uncharacterized protein</fullName>
    </submittedName>
</protein>
<dbReference type="EMBL" id="CAJZBQ010000027">
    <property type="protein sequence ID" value="CAG9320939.1"/>
    <property type="molecule type" value="Genomic_DNA"/>
</dbReference>